<dbReference type="Proteomes" id="UP000245507">
    <property type="component" value="Unassembled WGS sequence"/>
</dbReference>
<keyword evidence="2 5" id="KW-0547">Nucleotide-binding</keyword>
<keyword evidence="7" id="KW-1185">Reference proteome</keyword>
<reference evidence="6 7" key="1">
    <citation type="submission" date="2018-05" db="EMBL/GenBank/DDBJ databases">
        <title>Nocardioides silvaticus genome.</title>
        <authorList>
            <person name="Li C."/>
            <person name="Wang G."/>
        </authorList>
    </citation>
    <scope>NUCLEOTIDE SEQUENCE [LARGE SCALE GENOMIC DNA]</scope>
    <source>
        <strain evidence="6 7">CCTCC AB 2018079</strain>
    </source>
</reference>
<dbReference type="GO" id="GO:0042398">
    <property type="term" value="P:modified amino acid biosynthetic process"/>
    <property type="evidence" value="ECO:0007669"/>
    <property type="project" value="InterPro"/>
</dbReference>
<dbReference type="NCBIfam" id="NF010041">
    <property type="entry name" value="PRK13517.1-1"/>
    <property type="match status" value="1"/>
</dbReference>
<evidence type="ECO:0000256" key="3">
    <source>
        <dbReference type="ARBA" id="ARBA00022840"/>
    </source>
</evidence>
<comment type="function">
    <text evidence="5">ATP-dependent carboxylate-amine ligase which exhibits weak glutamate--cysteine ligase activity.</text>
</comment>
<evidence type="ECO:0000256" key="5">
    <source>
        <dbReference type="HAMAP-Rule" id="MF_01609"/>
    </source>
</evidence>
<keyword evidence="1 5" id="KW-0436">Ligase</keyword>
<keyword evidence="3 5" id="KW-0067">ATP-binding</keyword>
<evidence type="ECO:0000256" key="2">
    <source>
        <dbReference type="ARBA" id="ARBA00022741"/>
    </source>
</evidence>
<dbReference type="PANTHER" id="PTHR36510:SF1">
    <property type="entry name" value="GLUTAMATE--CYSTEINE LIGASE 2-RELATED"/>
    <property type="match status" value="1"/>
</dbReference>
<dbReference type="InterPro" id="IPR006336">
    <property type="entry name" value="GCS2"/>
</dbReference>
<organism evidence="6 7">
    <name type="scientific">Nocardioides silvaticus</name>
    <dbReference type="NCBI Taxonomy" id="2201891"/>
    <lineage>
        <taxon>Bacteria</taxon>
        <taxon>Bacillati</taxon>
        <taxon>Actinomycetota</taxon>
        <taxon>Actinomycetes</taxon>
        <taxon>Propionibacteriales</taxon>
        <taxon>Nocardioidaceae</taxon>
        <taxon>Nocardioides</taxon>
    </lineage>
</organism>
<protein>
    <recommendedName>
        <fullName evidence="5">Putative glutamate--cysteine ligase 2</fullName>
        <ecNumber evidence="5">6.3.2.2</ecNumber>
    </recommendedName>
    <alternativeName>
        <fullName evidence="5">Gamma-glutamylcysteine synthetase 2</fullName>
        <shortName evidence="5">GCS 2</shortName>
        <shortName evidence="5">Gamma-GCS 2</shortName>
    </alternativeName>
</protein>
<dbReference type="InterPro" id="IPR014746">
    <property type="entry name" value="Gln_synth/guanido_kin_cat_dom"/>
</dbReference>
<name>A0A316TGR5_9ACTN</name>
<dbReference type="PANTHER" id="PTHR36510">
    <property type="entry name" value="GLUTAMATE--CYSTEINE LIGASE 2-RELATED"/>
    <property type="match status" value="1"/>
</dbReference>
<dbReference type="OrthoDB" id="9803842at2"/>
<accession>A0A316TGR5</accession>
<dbReference type="HAMAP" id="MF_01609">
    <property type="entry name" value="Glu_cys_ligase_2"/>
    <property type="match status" value="1"/>
</dbReference>
<comment type="similarity">
    <text evidence="5">Belongs to the glutamate--cysteine ligase type 2 family. YbdK subfamily.</text>
</comment>
<dbReference type="GO" id="GO:0005524">
    <property type="term" value="F:ATP binding"/>
    <property type="evidence" value="ECO:0007669"/>
    <property type="project" value="UniProtKB-KW"/>
</dbReference>
<dbReference type="InterPro" id="IPR011793">
    <property type="entry name" value="YbdK"/>
</dbReference>
<evidence type="ECO:0000256" key="4">
    <source>
        <dbReference type="ARBA" id="ARBA00048819"/>
    </source>
</evidence>
<comment type="catalytic activity">
    <reaction evidence="4 5">
        <text>L-cysteine + L-glutamate + ATP = gamma-L-glutamyl-L-cysteine + ADP + phosphate + H(+)</text>
        <dbReference type="Rhea" id="RHEA:13285"/>
        <dbReference type="ChEBI" id="CHEBI:15378"/>
        <dbReference type="ChEBI" id="CHEBI:29985"/>
        <dbReference type="ChEBI" id="CHEBI:30616"/>
        <dbReference type="ChEBI" id="CHEBI:35235"/>
        <dbReference type="ChEBI" id="CHEBI:43474"/>
        <dbReference type="ChEBI" id="CHEBI:58173"/>
        <dbReference type="ChEBI" id="CHEBI:456216"/>
        <dbReference type="EC" id="6.3.2.2"/>
    </reaction>
</comment>
<evidence type="ECO:0000313" key="6">
    <source>
        <dbReference type="EMBL" id="PWN02681.1"/>
    </source>
</evidence>
<dbReference type="RefSeq" id="WP_109694451.1">
    <property type="nucleotide sequence ID" value="NZ_QGDD01000005.1"/>
</dbReference>
<evidence type="ECO:0000256" key="1">
    <source>
        <dbReference type="ARBA" id="ARBA00022598"/>
    </source>
</evidence>
<dbReference type="Gene3D" id="3.30.590.20">
    <property type="match status" value="1"/>
</dbReference>
<dbReference type="Pfam" id="PF04107">
    <property type="entry name" value="GCS2"/>
    <property type="match status" value="1"/>
</dbReference>
<sequence length="373" mass="40638">MQPRTVGIEEELLLVDPETRELAPRAQDALSRQVDDASLAPDEALEKELFRHQLETRTAPLVDLGEVREHLVRQRRAAAAAAEGVGVLTAATGTTPVQSGEPKVSRDDRYLTMLQRYGEIARGGGICAMHVHVGIDSDEQGVTLVDELAPWLPLLLAISANSPYARGRDTGYHSWRSQEWARWPSAGPTERFGSVERYREVCQWLIESGAALDPAMLYFDARLSEGNPTVEVRITDVCADPDDALLVTALVRALVMWVADLGGDGAELPVWRAEMLQAAKWRAARHGLSGALVSPITGQLAPVRDVLATLVRTVRDPLEACGDLALVEDGLDRVLAGGGASRQRAAYERSDGDLRAVVDDLVARTNACWQTRN</sequence>
<dbReference type="AlphaFoldDB" id="A0A316TGR5"/>
<dbReference type="NCBIfam" id="TIGR02050">
    <property type="entry name" value="gshA_cyan_rel"/>
    <property type="match status" value="1"/>
</dbReference>
<dbReference type="GO" id="GO:0004357">
    <property type="term" value="F:glutamate-cysteine ligase activity"/>
    <property type="evidence" value="ECO:0007669"/>
    <property type="project" value="UniProtKB-EC"/>
</dbReference>
<dbReference type="EMBL" id="QGDD01000005">
    <property type="protein sequence ID" value="PWN02681.1"/>
    <property type="molecule type" value="Genomic_DNA"/>
</dbReference>
<dbReference type="InterPro" id="IPR050141">
    <property type="entry name" value="GCL_type2/YbdK_subfam"/>
</dbReference>
<evidence type="ECO:0000313" key="7">
    <source>
        <dbReference type="Proteomes" id="UP000245507"/>
    </source>
</evidence>
<gene>
    <name evidence="6" type="ORF">DJ010_13355</name>
</gene>
<comment type="caution">
    <text evidence="6">The sequence shown here is derived from an EMBL/GenBank/DDBJ whole genome shotgun (WGS) entry which is preliminary data.</text>
</comment>
<dbReference type="SUPFAM" id="SSF55931">
    <property type="entry name" value="Glutamine synthetase/guanido kinase"/>
    <property type="match status" value="1"/>
</dbReference>
<dbReference type="EC" id="6.3.2.2" evidence="5"/>
<proteinExistence type="inferred from homology"/>